<dbReference type="InterPro" id="IPR036116">
    <property type="entry name" value="FN3_sf"/>
</dbReference>
<protein>
    <submittedName>
        <fullName evidence="1">Uncharacterized protein</fullName>
    </submittedName>
</protein>
<keyword evidence="2" id="KW-1185">Reference proteome</keyword>
<dbReference type="InterPro" id="IPR003961">
    <property type="entry name" value="FN3_dom"/>
</dbReference>
<gene>
    <name evidence="1" type="ORF">OFUS_LOCUS9864</name>
</gene>
<dbReference type="EMBL" id="CAIIXF020000005">
    <property type="protein sequence ID" value="CAH1783527.1"/>
    <property type="molecule type" value="Genomic_DNA"/>
</dbReference>
<dbReference type="SUPFAM" id="SSF49265">
    <property type="entry name" value="Fibronectin type III"/>
    <property type="match status" value="1"/>
</dbReference>
<dbReference type="SUPFAM" id="SSF48403">
    <property type="entry name" value="Ankyrin repeat"/>
    <property type="match status" value="1"/>
</dbReference>
<dbReference type="CDD" id="cd00063">
    <property type="entry name" value="FN3"/>
    <property type="match status" value="1"/>
</dbReference>
<dbReference type="PROSITE" id="PS50853">
    <property type="entry name" value="FN3"/>
    <property type="match status" value="1"/>
</dbReference>
<dbReference type="SMART" id="SM00248">
    <property type="entry name" value="ANK"/>
    <property type="match status" value="5"/>
</dbReference>
<sequence>MAAPSRPPPPVVGKVTHHSVELYWIEALESLKGEMQKGDGRVRAVLQEQDQNGAWNNCYTGYAKRHVMDNLEPLTQYRYRLQLKNNHGGSEMSPMVAVSTTKEPLTGDHLHRAVNLRTLDQLENILDTGDVVIDVPDKYGNCPLMNAASKGYIDVMDVLIARGADVNWKNDSGKTALMMACYTGKLESVERLRQAGASYDITDKAGCAAIHSAIDGKNSELIEWILDDGADVNTKELSTKWTPLLRCASVNGNVNVASTLIKQGAELDIKDADGKTALMIAVVNGHQPLVELLLSKNADVQAKNEFGKTVIEMAHSMDRQLIIRTMNEHMTRHGLKGTAK</sequence>
<dbReference type="GO" id="GO:0042981">
    <property type="term" value="P:regulation of apoptotic process"/>
    <property type="evidence" value="ECO:0007669"/>
    <property type="project" value="TreeGrafter"/>
</dbReference>
<proteinExistence type="predicted"/>
<organism evidence="1 2">
    <name type="scientific">Owenia fusiformis</name>
    <name type="common">Polychaete worm</name>
    <dbReference type="NCBI Taxonomy" id="6347"/>
    <lineage>
        <taxon>Eukaryota</taxon>
        <taxon>Metazoa</taxon>
        <taxon>Spiralia</taxon>
        <taxon>Lophotrochozoa</taxon>
        <taxon>Annelida</taxon>
        <taxon>Polychaeta</taxon>
        <taxon>Sedentaria</taxon>
        <taxon>Canalipalpata</taxon>
        <taxon>Sabellida</taxon>
        <taxon>Oweniida</taxon>
        <taxon>Oweniidae</taxon>
        <taxon>Owenia</taxon>
    </lineage>
</organism>
<dbReference type="PROSITE" id="PS50088">
    <property type="entry name" value="ANK_REPEAT"/>
    <property type="match status" value="4"/>
</dbReference>
<dbReference type="PANTHER" id="PTHR24183">
    <property type="entry name" value="FIBRONECTIN TYPE 3 AND ANKYRIN REPEAT DOMAINS PROTEIN 1"/>
    <property type="match status" value="1"/>
</dbReference>
<comment type="caution">
    <text evidence="1">The sequence shown here is derived from an EMBL/GenBank/DDBJ whole genome shotgun (WGS) entry which is preliminary data.</text>
</comment>
<accession>A0A8J1XGT6</accession>
<dbReference type="Pfam" id="PF12796">
    <property type="entry name" value="Ank_2"/>
    <property type="match status" value="2"/>
</dbReference>
<evidence type="ECO:0000313" key="1">
    <source>
        <dbReference type="EMBL" id="CAH1783527.1"/>
    </source>
</evidence>
<dbReference type="Proteomes" id="UP000749559">
    <property type="component" value="Unassembled WGS sequence"/>
</dbReference>
<evidence type="ECO:0000313" key="2">
    <source>
        <dbReference type="Proteomes" id="UP000749559"/>
    </source>
</evidence>
<name>A0A8J1XGT6_OWEFU</name>
<dbReference type="PANTHER" id="PTHR24183:SF1">
    <property type="entry name" value="FIBRONECTIN TYPE 3 AND ANKYRIN REPEAT DOMAINS PROTEIN 1"/>
    <property type="match status" value="1"/>
</dbReference>
<dbReference type="AlphaFoldDB" id="A0A8J1XGT6"/>
<dbReference type="OrthoDB" id="9995210at2759"/>
<dbReference type="PROSITE" id="PS50297">
    <property type="entry name" value="ANK_REP_REGION"/>
    <property type="match status" value="4"/>
</dbReference>
<dbReference type="InterPro" id="IPR036770">
    <property type="entry name" value="Ankyrin_rpt-contain_sf"/>
</dbReference>
<dbReference type="InterPro" id="IPR013783">
    <property type="entry name" value="Ig-like_fold"/>
</dbReference>
<dbReference type="Gene3D" id="2.60.40.10">
    <property type="entry name" value="Immunoglobulins"/>
    <property type="match status" value="1"/>
</dbReference>
<dbReference type="InterPro" id="IPR002110">
    <property type="entry name" value="Ankyrin_rpt"/>
</dbReference>
<dbReference type="GO" id="GO:0005634">
    <property type="term" value="C:nucleus"/>
    <property type="evidence" value="ECO:0007669"/>
    <property type="project" value="TreeGrafter"/>
</dbReference>
<dbReference type="SMART" id="SM00060">
    <property type="entry name" value="FN3"/>
    <property type="match status" value="1"/>
</dbReference>
<reference evidence="1" key="1">
    <citation type="submission" date="2022-03" db="EMBL/GenBank/DDBJ databases">
        <authorList>
            <person name="Martin C."/>
        </authorList>
    </citation>
    <scope>NUCLEOTIDE SEQUENCE</scope>
</reference>
<dbReference type="Gene3D" id="1.25.40.20">
    <property type="entry name" value="Ankyrin repeat-containing domain"/>
    <property type="match status" value="2"/>
</dbReference>